<dbReference type="InterPro" id="IPR003362">
    <property type="entry name" value="Bact_transf"/>
</dbReference>
<feature type="transmembrane region" description="Helical" evidence="9">
    <location>
        <begin position="30"/>
        <end position="56"/>
    </location>
</feature>
<organism evidence="11">
    <name type="scientific">Chelativorans sp. (strain BNC1)</name>
    <dbReference type="NCBI Taxonomy" id="266779"/>
    <lineage>
        <taxon>Bacteria</taxon>
        <taxon>Pseudomonadati</taxon>
        <taxon>Pseudomonadota</taxon>
        <taxon>Alphaproteobacteria</taxon>
        <taxon>Hyphomicrobiales</taxon>
        <taxon>Phyllobacteriaceae</taxon>
        <taxon>Chelativorans</taxon>
    </lineage>
</organism>
<evidence type="ECO:0000256" key="6">
    <source>
        <dbReference type="ARBA" id="ARBA00022989"/>
    </source>
</evidence>
<dbReference type="GO" id="GO:0016780">
    <property type="term" value="F:phosphotransferase activity, for other substituted phosphate groups"/>
    <property type="evidence" value="ECO:0007669"/>
    <property type="project" value="TreeGrafter"/>
</dbReference>
<evidence type="ECO:0000256" key="1">
    <source>
        <dbReference type="ARBA" id="ARBA00004236"/>
    </source>
</evidence>
<sequence length="225" mass="26265">MLSALEGAVRDSVRSRNRQRRSIIDIIKKVFDFVFSICALLFLFPVIAVICILLFIQDGSPLIYSHKRIGRYGREFDCLKFRTMRRDADRSLQEFLCANEAARREWEMNRKLRDDPRVHSMGRFLRMTSLDEIPQFVNVLRGEMSIVGPRPVVEEELARYGERAHCYLMLTPGITGLWQVSGRNDTSYDDRVELDARYYATRSLALDFKIIWRTVGVLLFDRNGC</sequence>
<comment type="subcellular location">
    <subcellularLocation>
        <location evidence="1">Cell membrane</location>
    </subcellularLocation>
</comment>
<name>Q11F52_CHESB</name>
<reference evidence="11" key="1">
    <citation type="submission" date="2006-06" db="EMBL/GenBank/DDBJ databases">
        <title>Complete sequence of chromosome of Chelativorans sp. BNC1.</title>
        <authorList>
            <consortium name="US DOE Joint Genome Institute"/>
            <person name="Copeland A."/>
            <person name="Lucas S."/>
            <person name="Lapidus A."/>
            <person name="Barry K."/>
            <person name="Detter J.C."/>
            <person name="Glavina del Rio T."/>
            <person name="Hammon N."/>
            <person name="Israni S."/>
            <person name="Dalin E."/>
            <person name="Tice H."/>
            <person name="Pitluck S."/>
            <person name="Chertkov O."/>
            <person name="Brettin T."/>
            <person name="Bruce D."/>
            <person name="Han C."/>
            <person name="Tapia R."/>
            <person name="Gilna P."/>
            <person name="Schmutz J."/>
            <person name="Larimer F."/>
            <person name="Land M."/>
            <person name="Hauser L."/>
            <person name="Kyrpides N."/>
            <person name="Mikhailova N."/>
            <person name="Richardson P."/>
        </authorList>
    </citation>
    <scope>NUCLEOTIDE SEQUENCE</scope>
    <source>
        <strain evidence="11">BNC1</strain>
    </source>
</reference>
<dbReference type="STRING" id="266779.Meso_2589"/>
<evidence type="ECO:0000259" key="10">
    <source>
        <dbReference type="Pfam" id="PF02397"/>
    </source>
</evidence>
<comment type="similarity">
    <text evidence="2">Belongs to the bacterial sugar transferase family.</text>
</comment>
<dbReference type="OrthoDB" id="9808602at2"/>
<keyword evidence="5 9" id="KW-0812">Transmembrane</keyword>
<dbReference type="GO" id="GO:0000271">
    <property type="term" value="P:polysaccharide biosynthetic process"/>
    <property type="evidence" value="ECO:0007669"/>
    <property type="project" value="UniProtKB-KW"/>
</dbReference>
<feature type="domain" description="Bacterial sugar transferase" evidence="10">
    <location>
        <begin position="28"/>
        <end position="219"/>
    </location>
</feature>
<evidence type="ECO:0000256" key="8">
    <source>
        <dbReference type="ARBA" id="ARBA00023169"/>
    </source>
</evidence>
<evidence type="ECO:0000256" key="3">
    <source>
        <dbReference type="ARBA" id="ARBA00022475"/>
    </source>
</evidence>
<dbReference type="HOGENOM" id="CLU_024920_1_0_5"/>
<keyword evidence="7 9" id="KW-0472">Membrane</keyword>
<keyword evidence="3" id="KW-1003">Cell membrane</keyword>
<dbReference type="KEGG" id="mes:Meso_2589"/>
<proteinExistence type="inferred from homology"/>
<evidence type="ECO:0000313" key="11">
    <source>
        <dbReference type="EMBL" id="ABG63973.1"/>
    </source>
</evidence>
<dbReference type="PANTHER" id="PTHR30576">
    <property type="entry name" value="COLANIC BIOSYNTHESIS UDP-GLUCOSE LIPID CARRIER TRANSFERASE"/>
    <property type="match status" value="1"/>
</dbReference>
<dbReference type="eggNOG" id="COG2148">
    <property type="taxonomic scope" value="Bacteria"/>
</dbReference>
<evidence type="ECO:0000256" key="7">
    <source>
        <dbReference type="ARBA" id="ARBA00023136"/>
    </source>
</evidence>
<dbReference type="PANTHER" id="PTHR30576:SF4">
    <property type="entry name" value="UNDECAPRENYL-PHOSPHATE GALACTOSE PHOSPHOTRANSFERASE"/>
    <property type="match status" value="1"/>
</dbReference>
<gene>
    <name evidence="11" type="ordered locus">Meso_2589</name>
</gene>
<dbReference type="GO" id="GO:0005886">
    <property type="term" value="C:plasma membrane"/>
    <property type="evidence" value="ECO:0007669"/>
    <property type="project" value="UniProtKB-SubCell"/>
</dbReference>
<accession>Q11F52</accession>
<keyword evidence="8" id="KW-0270">Exopolysaccharide synthesis</keyword>
<evidence type="ECO:0000256" key="2">
    <source>
        <dbReference type="ARBA" id="ARBA00006464"/>
    </source>
</evidence>
<dbReference type="Pfam" id="PF02397">
    <property type="entry name" value="Bac_transf"/>
    <property type="match status" value="1"/>
</dbReference>
<dbReference type="EMBL" id="CP000390">
    <property type="protein sequence ID" value="ABG63973.1"/>
    <property type="molecule type" value="Genomic_DNA"/>
</dbReference>
<evidence type="ECO:0000256" key="4">
    <source>
        <dbReference type="ARBA" id="ARBA00022679"/>
    </source>
</evidence>
<evidence type="ECO:0000256" key="9">
    <source>
        <dbReference type="SAM" id="Phobius"/>
    </source>
</evidence>
<keyword evidence="6 9" id="KW-1133">Transmembrane helix</keyword>
<dbReference type="AlphaFoldDB" id="Q11F52"/>
<keyword evidence="4 11" id="KW-0808">Transferase</keyword>
<protein>
    <submittedName>
        <fullName evidence="11">Sugar transferase</fullName>
    </submittedName>
</protein>
<evidence type="ECO:0000256" key="5">
    <source>
        <dbReference type="ARBA" id="ARBA00022692"/>
    </source>
</evidence>